<organism evidence="10 11">
    <name type="scientific">Cercophora scortea</name>
    <dbReference type="NCBI Taxonomy" id="314031"/>
    <lineage>
        <taxon>Eukaryota</taxon>
        <taxon>Fungi</taxon>
        <taxon>Dikarya</taxon>
        <taxon>Ascomycota</taxon>
        <taxon>Pezizomycotina</taxon>
        <taxon>Sordariomycetes</taxon>
        <taxon>Sordariomycetidae</taxon>
        <taxon>Sordariales</taxon>
        <taxon>Lasiosphaeriaceae</taxon>
        <taxon>Cercophora</taxon>
    </lineage>
</organism>
<feature type="transmembrane region" description="Helical" evidence="8">
    <location>
        <begin position="151"/>
        <end position="174"/>
    </location>
</feature>
<evidence type="ECO:0000256" key="7">
    <source>
        <dbReference type="SAM" id="MobiDB-lite"/>
    </source>
</evidence>
<sequence>MGYSSGEVSAPDVPTTETSSINEKAAVKEAENSLSDTEAAGWDEPATKRLLRKIDRVLIPFLSLLYLLSFLDRTNIGNARLDTLEADLHLDKLRIQYNDALAIFFPFYVAAEIPSNMAMKRFRPSLWIPSIMVAWGVCTTLMGIVNNYGGLLAVRCALGIAEGGLFPGITYYITMWYRRHECGFRMAIFFSAATAAGAFGGLLARGIVEMGPKYLETSPGKKAVPEVLLRPAIGGLSGWRWIFILEGILTVVIALIAYWAMQDYPATAKFLKEDERIEVQARLKRDRSSLADEFDMKYFWHALSDWKIWVHMFITFFVYTGLYSYSLFLPTIINSLGFTTPNTVQLLTVPPYIVACICCITAGWYADKVGHRGLFMIFFMGIASIGLVMLMATSNAGVRYTGCFFLAAGIYPNVPQGVAWNGNNIGGSLKRGVGIAMHVGFGNLGGTLSSYLFLAKDNPTGKYYSGFGTLLAFQVAAAILSTFMTIYLRRENVRRDTVHKPPHEYSEDERVGEREKGDNASFFRYTV</sequence>
<dbReference type="Pfam" id="PF07690">
    <property type="entry name" value="MFS_1"/>
    <property type="match status" value="1"/>
</dbReference>
<name>A0AAE0INW0_9PEZI</name>
<dbReference type="Proteomes" id="UP001286456">
    <property type="component" value="Unassembled WGS sequence"/>
</dbReference>
<dbReference type="Gene3D" id="1.20.1250.20">
    <property type="entry name" value="MFS general substrate transporter like domains"/>
    <property type="match status" value="2"/>
</dbReference>
<evidence type="ECO:0000256" key="2">
    <source>
        <dbReference type="ARBA" id="ARBA00022448"/>
    </source>
</evidence>
<comment type="subcellular location">
    <subcellularLocation>
        <location evidence="1">Membrane</location>
        <topology evidence="1">Multi-pass membrane protein</topology>
    </subcellularLocation>
</comment>
<feature type="transmembrane region" description="Helical" evidence="8">
    <location>
        <begin position="373"/>
        <end position="392"/>
    </location>
</feature>
<evidence type="ECO:0000256" key="3">
    <source>
        <dbReference type="ARBA" id="ARBA00022692"/>
    </source>
</evidence>
<feature type="region of interest" description="Disordered" evidence="7">
    <location>
        <begin position="1"/>
        <end position="38"/>
    </location>
</feature>
<evidence type="ECO:0000313" key="10">
    <source>
        <dbReference type="EMBL" id="KAK3328648.1"/>
    </source>
</evidence>
<accession>A0AAE0INW0</accession>
<evidence type="ECO:0000256" key="4">
    <source>
        <dbReference type="ARBA" id="ARBA00022989"/>
    </source>
</evidence>
<feature type="domain" description="Major facilitator superfamily (MFS) profile" evidence="9">
    <location>
        <begin position="58"/>
        <end position="493"/>
    </location>
</feature>
<keyword evidence="2" id="KW-0813">Transport</keyword>
<dbReference type="PANTHER" id="PTHR43791">
    <property type="entry name" value="PERMEASE-RELATED"/>
    <property type="match status" value="1"/>
</dbReference>
<feature type="transmembrane region" description="Helical" evidence="8">
    <location>
        <begin position="349"/>
        <end position="366"/>
    </location>
</feature>
<dbReference type="FunFam" id="1.20.1250.20:FF:000068">
    <property type="entry name" value="MFS general substrate transporter"/>
    <property type="match status" value="1"/>
</dbReference>
<dbReference type="GO" id="GO:0016020">
    <property type="term" value="C:membrane"/>
    <property type="evidence" value="ECO:0007669"/>
    <property type="project" value="UniProtKB-SubCell"/>
</dbReference>
<keyword evidence="3 8" id="KW-0812">Transmembrane</keyword>
<dbReference type="PROSITE" id="PS50850">
    <property type="entry name" value="MFS"/>
    <property type="match status" value="1"/>
</dbReference>
<evidence type="ECO:0000259" key="9">
    <source>
        <dbReference type="PROSITE" id="PS50850"/>
    </source>
</evidence>
<keyword evidence="11" id="KW-1185">Reference proteome</keyword>
<dbReference type="GO" id="GO:0022857">
    <property type="term" value="F:transmembrane transporter activity"/>
    <property type="evidence" value="ECO:0007669"/>
    <property type="project" value="InterPro"/>
</dbReference>
<comment type="similarity">
    <text evidence="6">Belongs to the major facilitator superfamily. Allantoate permease family.</text>
</comment>
<evidence type="ECO:0000256" key="1">
    <source>
        <dbReference type="ARBA" id="ARBA00004141"/>
    </source>
</evidence>
<dbReference type="FunFam" id="1.20.1250.20:FF:000018">
    <property type="entry name" value="MFS transporter permease"/>
    <property type="match status" value="1"/>
</dbReference>
<dbReference type="InterPro" id="IPR036259">
    <property type="entry name" value="MFS_trans_sf"/>
</dbReference>
<gene>
    <name evidence="10" type="ORF">B0T19DRAFT_442537</name>
</gene>
<keyword evidence="4 8" id="KW-1133">Transmembrane helix</keyword>
<comment type="caution">
    <text evidence="10">The sequence shown here is derived from an EMBL/GenBank/DDBJ whole genome shotgun (WGS) entry which is preliminary data.</text>
</comment>
<dbReference type="InterPro" id="IPR020846">
    <property type="entry name" value="MFS_dom"/>
</dbReference>
<feature type="transmembrane region" description="Helical" evidence="8">
    <location>
        <begin position="466"/>
        <end position="488"/>
    </location>
</feature>
<evidence type="ECO:0000256" key="5">
    <source>
        <dbReference type="ARBA" id="ARBA00023136"/>
    </source>
</evidence>
<dbReference type="SUPFAM" id="SSF103473">
    <property type="entry name" value="MFS general substrate transporter"/>
    <property type="match status" value="1"/>
</dbReference>
<protein>
    <submittedName>
        <fullName evidence="10">Nicotinamide mononucleotide transmembrane transporter protein</fullName>
    </submittedName>
</protein>
<evidence type="ECO:0000313" key="11">
    <source>
        <dbReference type="Proteomes" id="UP001286456"/>
    </source>
</evidence>
<dbReference type="AlphaFoldDB" id="A0AAE0INW0"/>
<feature type="transmembrane region" description="Helical" evidence="8">
    <location>
        <begin position="398"/>
        <end position="414"/>
    </location>
</feature>
<feature type="transmembrane region" description="Helical" evidence="8">
    <location>
        <begin position="238"/>
        <end position="261"/>
    </location>
</feature>
<evidence type="ECO:0000256" key="6">
    <source>
        <dbReference type="ARBA" id="ARBA00037968"/>
    </source>
</evidence>
<reference evidence="10" key="2">
    <citation type="submission" date="2023-06" db="EMBL/GenBank/DDBJ databases">
        <authorList>
            <consortium name="Lawrence Berkeley National Laboratory"/>
            <person name="Haridas S."/>
            <person name="Hensen N."/>
            <person name="Bonometti L."/>
            <person name="Westerberg I."/>
            <person name="Brannstrom I.O."/>
            <person name="Guillou S."/>
            <person name="Cros-Aarteil S."/>
            <person name="Calhoun S."/>
            <person name="Kuo A."/>
            <person name="Mondo S."/>
            <person name="Pangilinan J."/>
            <person name="Riley R."/>
            <person name="Labutti K."/>
            <person name="Andreopoulos B."/>
            <person name="Lipzen A."/>
            <person name="Chen C."/>
            <person name="Yanf M."/>
            <person name="Daum C."/>
            <person name="Ng V."/>
            <person name="Clum A."/>
            <person name="Steindorff A."/>
            <person name="Ohm R."/>
            <person name="Martin F."/>
            <person name="Silar P."/>
            <person name="Natvig D."/>
            <person name="Lalanne C."/>
            <person name="Gautier V."/>
            <person name="Ament-Velasquez S.L."/>
            <person name="Kruys A."/>
            <person name="Hutchinson M.I."/>
            <person name="Powell A.J."/>
            <person name="Barry K."/>
            <person name="Miller A.N."/>
            <person name="Grigoriev I.V."/>
            <person name="Debuchy R."/>
            <person name="Gladieux P."/>
            <person name="Thoren M.H."/>
            <person name="Johannesson H."/>
        </authorList>
    </citation>
    <scope>NUCLEOTIDE SEQUENCE</scope>
    <source>
        <strain evidence="10">SMH4131-1</strain>
    </source>
</reference>
<feature type="transmembrane region" description="Helical" evidence="8">
    <location>
        <begin position="186"/>
        <end position="208"/>
    </location>
</feature>
<evidence type="ECO:0000256" key="8">
    <source>
        <dbReference type="SAM" id="Phobius"/>
    </source>
</evidence>
<feature type="transmembrane region" description="Helical" evidence="8">
    <location>
        <begin position="435"/>
        <end position="454"/>
    </location>
</feature>
<dbReference type="EMBL" id="JAUEPO010000003">
    <property type="protein sequence ID" value="KAK3328648.1"/>
    <property type="molecule type" value="Genomic_DNA"/>
</dbReference>
<dbReference type="PANTHER" id="PTHR43791:SF57">
    <property type="entry name" value="MAJOR FACILITATOR SUPERFAMILY (MFS) PROFILE DOMAIN-CONTAINING PROTEIN"/>
    <property type="match status" value="1"/>
</dbReference>
<dbReference type="InterPro" id="IPR011701">
    <property type="entry name" value="MFS"/>
</dbReference>
<proteinExistence type="inferred from homology"/>
<feature type="transmembrane region" description="Helical" evidence="8">
    <location>
        <begin position="308"/>
        <end position="329"/>
    </location>
</feature>
<feature type="transmembrane region" description="Helical" evidence="8">
    <location>
        <begin position="126"/>
        <end position="145"/>
    </location>
</feature>
<keyword evidence="5 8" id="KW-0472">Membrane</keyword>
<reference evidence="10" key="1">
    <citation type="journal article" date="2023" name="Mol. Phylogenet. Evol.">
        <title>Genome-scale phylogeny and comparative genomics of the fungal order Sordariales.</title>
        <authorList>
            <person name="Hensen N."/>
            <person name="Bonometti L."/>
            <person name="Westerberg I."/>
            <person name="Brannstrom I.O."/>
            <person name="Guillou S."/>
            <person name="Cros-Aarteil S."/>
            <person name="Calhoun S."/>
            <person name="Haridas S."/>
            <person name="Kuo A."/>
            <person name="Mondo S."/>
            <person name="Pangilinan J."/>
            <person name="Riley R."/>
            <person name="LaButti K."/>
            <person name="Andreopoulos B."/>
            <person name="Lipzen A."/>
            <person name="Chen C."/>
            <person name="Yan M."/>
            <person name="Daum C."/>
            <person name="Ng V."/>
            <person name="Clum A."/>
            <person name="Steindorff A."/>
            <person name="Ohm R.A."/>
            <person name="Martin F."/>
            <person name="Silar P."/>
            <person name="Natvig D.O."/>
            <person name="Lalanne C."/>
            <person name="Gautier V."/>
            <person name="Ament-Velasquez S.L."/>
            <person name="Kruys A."/>
            <person name="Hutchinson M.I."/>
            <person name="Powell A.J."/>
            <person name="Barry K."/>
            <person name="Miller A.N."/>
            <person name="Grigoriev I.V."/>
            <person name="Debuchy R."/>
            <person name="Gladieux P."/>
            <person name="Hiltunen Thoren M."/>
            <person name="Johannesson H."/>
        </authorList>
    </citation>
    <scope>NUCLEOTIDE SEQUENCE</scope>
    <source>
        <strain evidence="10">SMH4131-1</strain>
    </source>
</reference>